<gene>
    <name evidence="2" type="ORF">KDI_35310</name>
</gene>
<dbReference type="InterPro" id="IPR045991">
    <property type="entry name" value="DUF5947"/>
</dbReference>
<protein>
    <submittedName>
        <fullName evidence="2">Uncharacterized protein</fullName>
    </submittedName>
</protein>
<feature type="compositionally biased region" description="Polar residues" evidence="1">
    <location>
        <begin position="226"/>
        <end position="238"/>
    </location>
</feature>
<organism evidence="2 3">
    <name type="scientific">Dictyobacter arantiisoli</name>
    <dbReference type="NCBI Taxonomy" id="2014874"/>
    <lineage>
        <taxon>Bacteria</taxon>
        <taxon>Bacillati</taxon>
        <taxon>Chloroflexota</taxon>
        <taxon>Ktedonobacteria</taxon>
        <taxon>Ktedonobacterales</taxon>
        <taxon>Dictyobacteraceae</taxon>
        <taxon>Dictyobacter</taxon>
    </lineage>
</organism>
<reference evidence="2 3" key="1">
    <citation type="submission" date="2019-01" db="EMBL/GenBank/DDBJ databases">
        <title>Draft genome sequence of Dictyobacter sp. Uno17.</title>
        <authorList>
            <person name="Wang C.M."/>
            <person name="Zheng Y."/>
            <person name="Sakai Y."/>
            <person name="Abe K."/>
            <person name="Yokota A."/>
            <person name="Yabe S."/>
        </authorList>
    </citation>
    <scope>NUCLEOTIDE SEQUENCE [LARGE SCALE GENOMIC DNA]</scope>
    <source>
        <strain evidence="2 3">Uno17</strain>
    </source>
</reference>
<dbReference type="EMBL" id="BIXY01000056">
    <property type="protein sequence ID" value="GCF09967.1"/>
    <property type="molecule type" value="Genomic_DNA"/>
</dbReference>
<feature type="region of interest" description="Disordered" evidence="1">
    <location>
        <begin position="226"/>
        <end position="251"/>
    </location>
</feature>
<comment type="caution">
    <text evidence="2">The sequence shown here is derived from an EMBL/GenBank/DDBJ whole genome shotgun (WGS) entry which is preliminary data.</text>
</comment>
<evidence type="ECO:0000313" key="3">
    <source>
        <dbReference type="Proteomes" id="UP000322530"/>
    </source>
</evidence>
<name>A0A5A5TF48_9CHLR</name>
<dbReference type="Pfam" id="PF19372">
    <property type="entry name" value="DUF5947"/>
    <property type="match status" value="1"/>
</dbReference>
<dbReference type="RefSeq" id="WP_216368901.1">
    <property type="nucleotide sequence ID" value="NZ_BIXY01000056.1"/>
</dbReference>
<dbReference type="AlphaFoldDB" id="A0A5A5TF48"/>
<proteinExistence type="predicted"/>
<evidence type="ECO:0000313" key="2">
    <source>
        <dbReference type="EMBL" id="GCF09967.1"/>
    </source>
</evidence>
<accession>A0A5A5TF48</accession>
<dbReference type="Proteomes" id="UP000322530">
    <property type="component" value="Unassembled WGS sequence"/>
</dbReference>
<evidence type="ECO:0000256" key="1">
    <source>
        <dbReference type="SAM" id="MobiDB-lite"/>
    </source>
</evidence>
<keyword evidence="3" id="KW-1185">Reference proteome</keyword>
<sequence length="251" mass="28409">MSSSKPTSNVDDRFAIPLDMLRQFAHQREIRPPAELCELCSVEIPAKHRHLLELSKRTLICVCHPCSILFGDPVAGAGKYRLVPSRYLLLSDFSMTDEQWDDLMLPVNMVSIFYNTNTRRVTAFYPSPAGAMESLLPLEGWDTLVNNNPILHELESDVEALLINRVQNRGGHSYREHYIVPIDTCYELVGLIRLKWKGLSGGEEVWKAIAEYFTALRLRATPIEQSTDVSRTGKQSDVNPAHNPYAGERRA</sequence>